<dbReference type="PANTHER" id="PTHR23080:SF133">
    <property type="entry name" value="SI:CH211-262I1.5-RELATED"/>
    <property type="match status" value="1"/>
</dbReference>
<keyword evidence="2" id="KW-0479">Metal-binding</keyword>
<comment type="cofactor">
    <cofactor evidence="1">
        <name>a divalent metal cation</name>
        <dbReference type="ChEBI" id="CHEBI:60240"/>
    </cofactor>
</comment>
<feature type="domain" description="Transposase Helix-turn-helix" evidence="4">
    <location>
        <begin position="110"/>
        <end position="159"/>
    </location>
</feature>
<evidence type="ECO:0000256" key="2">
    <source>
        <dbReference type="ARBA" id="ARBA00022723"/>
    </source>
</evidence>
<protein>
    <recommendedName>
        <fullName evidence="7">DDE Tnp4 domain-containing protein</fullName>
    </recommendedName>
</protein>
<dbReference type="Proteomes" id="UP000579812">
    <property type="component" value="Unassembled WGS sequence"/>
</dbReference>
<comment type="caution">
    <text evidence="5">The sequence shown here is derived from an EMBL/GenBank/DDBJ whole genome shotgun (WGS) entry which is preliminary data.</text>
</comment>
<evidence type="ECO:0000256" key="1">
    <source>
        <dbReference type="ARBA" id="ARBA00001968"/>
    </source>
</evidence>
<accession>A0A7J6BTF4</accession>
<dbReference type="EMBL" id="JAAMOB010000021">
    <property type="protein sequence ID" value="KAF4098238.1"/>
    <property type="molecule type" value="Genomic_DNA"/>
</dbReference>
<dbReference type="InterPro" id="IPR027805">
    <property type="entry name" value="Transposase_HTH_dom"/>
</dbReference>
<evidence type="ECO:0008006" key="7">
    <source>
        <dbReference type="Google" id="ProtNLM"/>
    </source>
</evidence>
<dbReference type="Pfam" id="PF13613">
    <property type="entry name" value="HTH_Tnp_4"/>
    <property type="match status" value="1"/>
</dbReference>
<dbReference type="GO" id="GO:0046872">
    <property type="term" value="F:metal ion binding"/>
    <property type="evidence" value="ECO:0007669"/>
    <property type="project" value="UniProtKB-KW"/>
</dbReference>
<dbReference type="Pfam" id="PF13359">
    <property type="entry name" value="DDE_Tnp_4"/>
    <property type="match status" value="1"/>
</dbReference>
<evidence type="ECO:0000259" key="3">
    <source>
        <dbReference type="Pfam" id="PF13359"/>
    </source>
</evidence>
<keyword evidence="6" id="KW-1185">Reference proteome</keyword>
<proteinExistence type="predicted"/>
<evidence type="ECO:0000313" key="6">
    <source>
        <dbReference type="Proteomes" id="UP000579812"/>
    </source>
</evidence>
<dbReference type="AlphaFoldDB" id="A0A7J6BTF4"/>
<evidence type="ECO:0000259" key="4">
    <source>
        <dbReference type="Pfam" id="PF13613"/>
    </source>
</evidence>
<gene>
    <name evidence="5" type="ORF">G5714_020268</name>
</gene>
<name>A0A7J6BTF4_9TELE</name>
<evidence type="ECO:0000313" key="5">
    <source>
        <dbReference type="EMBL" id="KAF4098238.1"/>
    </source>
</evidence>
<reference evidence="5 6" key="1">
    <citation type="submission" date="2020-04" db="EMBL/GenBank/DDBJ databases">
        <title>Chromosome-level genome assembly of a cyprinid fish Onychostoma macrolepis by integration of Nanopore Sequencing, Bionano and Hi-C technology.</title>
        <authorList>
            <person name="Wang D."/>
        </authorList>
    </citation>
    <scope>NUCLEOTIDE SEQUENCE [LARGE SCALE GENOMIC DNA]</scope>
    <source>
        <strain evidence="5">SWU-2019</strain>
        <tissue evidence="5">Muscle</tissue>
    </source>
</reference>
<organism evidence="5 6">
    <name type="scientific">Onychostoma macrolepis</name>
    <dbReference type="NCBI Taxonomy" id="369639"/>
    <lineage>
        <taxon>Eukaryota</taxon>
        <taxon>Metazoa</taxon>
        <taxon>Chordata</taxon>
        <taxon>Craniata</taxon>
        <taxon>Vertebrata</taxon>
        <taxon>Euteleostomi</taxon>
        <taxon>Actinopterygii</taxon>
        <taxon>Neopterygii</taxon>
        <taxon>Teleostei</taxon>
        <taxon>Ostariophysi</taxon>
        <taxon>Cypriniformes</taxon>
        <taxon>Cyprinidae</taxon>
        <taxon>Acrossocheilinae</taxon>
        <taxon>Onychostoma</taxon>
    </lineage>
</organism>
<dbReference type="InterPro" id="IPR027806">
    <property type="entry name" value="HARBI1_dom"/>
</dbReference>
<sequence length="264" mass="29720">MGVDCSDHDYCSTAEPAALDLSLDHTEALRVEIARLQKQIEEISFSSKFCLERFAASNDDIRFYTRFATHAHFMDFWRQIEPATGKIVRVTSARTAAKTDEVPHTASATSLQPIDEFFLFMTYLSLGLMQKDLAHRFRIHQSTVSHIINTWANFLYTVLGAVGIWLDEETVKAHMPDVFQYYCGTQVILDCTELRCQTPNSLLLQSEVFSTYKSHCTFKGLIGMAPHGAVTFVSSLYEGAISDREILKQSGIVSLLKPTMAIMV</sequence>
<dbReference type="PANTHER" id="PTHR23080">
    <property type="entry name" value="THAP DOMAIN PROTEIN"/>
    <property type="match status" value="1"/>
</dbReference>
<feature type="domain" description="DDE Tnp4" evidence="3">
    <location>
        <begin position="189"/>
        <end position="263"/>
    </location>
</feature>